<proteinExistence type="predicted"/>
<dbReference type="EnsemblMetazoa" id="SMAR009730-RA">
    <property type="protein sequence ID" value="SMAR009730-PA"/>
    <property type="gene ID" value="SMAR009730"/>
</dbReference>
<dbReference type="AlphaFoldDB" id="T1J7S5"/>
<reference evidence="2" key="1">
    <citation type="submission" date="2011-05" db="EMBL/GenBank/DDBJ databases">
        <authorList>
            <person name="Richards S.R."/>
            <person name="Qu J."/>
            <person name="Jiang H."/>
            <person name="Jhangiani S.N."/>
            <person name="Agravi P."/>
            <person name="Goodspeed R."/>
            <person name="Gross S."/>
            <person name="Mandapat C."/>
            <person name="Jackson L."/>
            <person name="Mathew T."/>
            <person name="Pu L."/>
            <person name="Thornton R."/>
            <person name="Saada N."/>
            <person name="Wilczek-Boney K.B."/>
            <person name="Lee S."/>
            <person name="Kovar C."/>
            <person name="Wu Y."/>
            <person name="Scherer S.E."/>
            <person name="Worley K.C."/>
            <person name="Muzny D.M."/>
            <person name="Gibbs R."/>
        </authorList>
    </citation>
    <scope>NUCLEOTIDE SEQUENCE</scope>
    <source>
        <strain evidence="2">Brora</strain>
    </source>
</reference>
<keyword evidence="2" id="KW-1185">Reference proteome</keyword>
<dbReference type="HOGENOM" id="CLU_2707953_0_0_1"/>
<dbReference type="Proteomes" id="UP000014500">
    <property type="component" value="Unassembled WGS sequence"/>
</dbReference>
<evidence type="ECO:0000313" key="2">
    <source>
        <dbReference type="Proteomes" id="UP000014500"/>
    </source>
</evidence>
<sequence>MLIRDLSPCQKKQLLEKEITTRCSQSPDLELRPVIQHYCNGGLRCFCRETKCDFWIIPTEKWHFIFLFRTMTT</sequence>
<name>T1J7S5_STRMM</name>
<accession>T1J7S5</accession>
<organism evidence="1 2">
    <name type="scientific">Strigamia maritima</name>
    <name type="common">European centipede</name>
    <name type="synonym">Geophilus maritimus</name>
    <dbReference type="NCBI Taxonomy" id="126957"/>
    <lineage>
        <taxon>Eukaryota</taxon>
        <taxon>Metazoa</taxon>
        <taxon>Ecdysozoa</taxon>
        <taxon>Arthropoda</taxon>
        <taxon>Myriapoda</taxon>
        <taxon>Chilopoda</taxon>
        <taxon>Pleurostigmophora</taxon>
        <taxon>Geophilomorpha</taxon>
        <taxon>Linotaeniidae</taxon>
        <taxon>Strigamia</taxon>
    </lineage>
</organism>
<evidence type="ECO:0000313" key="1">
    <source>
        <dbReference type="EnsemblMetazoa" id="SMAR009730-PA"/>
    </source>
</evidence>
<reference evidence="1" key="2">
    <citation type="submission" date="2015-02" db="UniProtKB">
        <authorList>
            <consortium name="EnsemblMetazoa"/>
        </authorList>
    </citation>
    <scope>IDENTIFICATION</scope>
</reference>
<protein>
    <submittedName>
        <fullName evidence="1">Uncharacterized protein</fullName>
    </submittedName>
</protein>
<dbReference type="EMBL" id="JH431939">
    <property type="status" value="NOT_ANNOTATED_CDS"/>
    <property type="molecule type" value="Genomic_DNA"/>
</dbReference>